<dbReference type="EMBL" id="FRBP01000001">
    <property type="protein sequence ID" value="SHK94031.1"/>
    <property type="molecule type" value="Genomic_DNA"/>
</dbReference>
<name>A0AB74EUM6_9FIRM</name>
<reference evidence="1 2" key="1">
    <citation type="submission" date="2016-11" db="EMBL/GenBank/DDBJ databases">
        <authorList>
            <person name="Varghese N."/>
            <person name="Submissions S."/>
        </authorList>
    </citation>
    <scope>NUCLEOTIDE SEQUENCE [LARGE SCALE GENOMIC DNA]</scope>
    <source>
        <strain evidence="1 2">FD</strain>
    </source>
</reference>
<dbReference type="Proteomes" id="UP000184012">
    <property type="component" value="Unassembled WGS sequence"/>
</dbReference>
<evidence type="ECO:0000313" key="1">
    <source>
        <dbReference type="EMBL" id="SHK94031.1"/>
    </source>
</evidence>
<accession>A0AB74EUM6</accession>
<dbReference type="RefSeq" id="WP_143163923.1">
    <property type="nucleotide sequence ID" value="NZ_FRBP01000001.1"/>
</dbReference>
<sequence length="96" mass="11179">MMHRKIELMHNLFGKKTGFCKDCGHFYLKQYSNVYQKCEVYGDSHGEGTDWKATYPACGLYPDAPYKGRNVVKLENRGKKKKLEKPLEGQLKIEVY</sequence>
<gene>
    <name evidence="1" type="ORF">SAMN04515649_101327</name>
</gene>
<evidence type="ECO:0000313" key="2">
    <source>
        <dbReference type="Proteomes" id="UP000184012"/>
    </source>
</evidence>
<proteinExistence type="predicted"/>
<comment type="caution">
    <text evidence="1">The sequence shown here is derived from an EMBL/GenBank/DDBJ whole genome shotgun (WGS) entry which is preliminary data.</text>
</comment>
<organism evidence="1 2">
    <name type="scientific">Eubacterium callanderi</name>
    <dbReference type="NCBI Taxonomy" id="53442"/>
    <lineage>
        <taxon>Bacteria</taxon>
        <taxon>Bacillati</taxon>
        <taxon>Bacillota</taxon>
        <taxon>Clostridia</taxon>
        <taxon>Eubacteriales</taxon>
        <taxon>Eubacteriaceae</taxon>
        <taxon>Eubacterium</taxon>
    </lineage>
</organism>
<protein>
    <submittedName>
        <fullName evidence="1">Uncharacterized protein</fullName>
    </submittedName>
</protein>
<dbReference type="AlphaFoldDB" id="A0AB74EUM6"/>